<evidence type="ECO:0000313" key="3">
    <source>
        <dbReference type="Proteomes" id="UP000501991"/>
    </source>
</evidence>
<evidence type="ECO:0000259" key="1">
    <source>
        <dbReference type="Pfam" id="PF12697"/>
    </source>
</evidence>
<dbReference type="InterPro" id="IPR029058">
    <property type="entry name" value="AB_hydrolase_fold"/>
</dbReference>
<dbReference type="AlphaFoldDB" id="A0A6C1B0Q9"/>
<evidence type="ECO:0000313" key="2">
    <source>
        <dbReference type="EMBL" id="QID17157.1"/>
    </source>
</evidence>
<accession>A0A6C1B0Q9</accession>
<keyword evidence="2" id="KW-0378">Hydrolase</keyword>
<dbReference type="Proteomes" id="UP000501991">
    <property type="component" value="Chromosome"/>
</dbReference>
<name>A0A6C1B0Q9_9RHOO</name>
<sequence length="237" mass="25872">MMPTGVILLHGKWDTPPFAVAPLARVLTDAGYTVRLTVWPWALRRLYDQALEQVHEGLAAQIAELRRSGCQRVVLCGHSLGGAVALAHAARHGGVDALALLAPGHFPERLADEGLTTEALAQARQAESATARMPLVDVHQGRTRRLRVAPAVYLDYFEPVGPLVWPENTRRLAPEVPMLWVVGHGDPAARLGMDYAFARTPAHRLDRYARIAADHATTPQAGAAHVMDWLRTLDTTS</sequence>
<dbReference type="GO" id="GO:0016787">
    <property type="term" value="F:hydrolase activity"/>
    <property type="evidence" value="ECO:0007669"/>
    <property type="project" value="UniProtKB-KW"/>
</dbReference>
<dbReference type="Gene3D" id="3.40.50.1820">
    <property type="entry name" value="alpha/beta hydrolase"/>
    <property type="match status" value="1"/>
</dbReference>
<dbReference type="KEGG" id="azq:G3580_05570"/>
<dbReference type="Pfam" id="PF12697">
    <property type="entry name" value="Abhydrolase_6"/>
    <property type="match status" value="1"/>
</dbReference>
<dbReference type="InterPro" id="IPR000073">
    <property type="entry name" value="AB_hydrolase_1"/>
</dbReference>
<keyword evidence="3" id="KW-1185">Reference proteome</keyword>
<reference evidence="2 3" key="1">
    <citation type="submission" date="2020-02" db="EMBL/GenBank/DDBJ databases">
        <title>Nitrogenibacter mangrovi gen. nov., sp. nov. isolated from mangrove sediment, a denitrifying betaproteobacterium.</title>
        <authorList>
            <person name="Liao H."/>
            <person name="Tian Y."/>
        </authorList>
    </citation>
    <scope>NUCLEOTIDE SEQUENCE [LARGE SCALE GENOMIC DNA]</scope>
    <source>
        <strain evidence="2 3">M9-3-2</strain>
    </source>
</reference>
<feature type="domain" description="AB hydrolase-1" evidence="1">
    <location>
        <begin position="6"/>
        <end position="220"/>
    </location>
</feature>
<dbReference type="EMBL" id="CP048836">
    <property type="protein sequence ID" value="QID17157.1"/>
    <property type="molecule type" value="Genomic_DNA"/>
</dbReference>
<organism evidence="2 3">
    <name type="scientific">Nitrogeniibacter mangrovi</name>
    <dbReference type="NCBI Taxonomy" id="2016596"/>
    <lineage>
        <taxon>Bacteria</taxon>
        <taxon>Pseudomonadati</taxon>
        <taxon>Pseudomonadota</taxon>
        <taxon>Betaproteobacteria</taxon>
        <taxon>Rhodocyclales</taxon>
        <taxon>Zoogloeaceae</taxon>
        <taxon>Nitrogeniibacter</taxon>
    </lineage>
</organism>
<dbReference type="SUPFAM" id="SSF53474">
    <property type="entry name" value="alpha/beta-Hydrolases"/>
    <property type="match status" value="1"/>
</dbReference>
<gene>
    <name evidence="2" type="ORF">G3580_05570</name>
</gene>
<proteinExistence type="predicted"/>
<protein>
    <submittedName>
        <fullName evidence="2">Alpha/beta hydrolase</fullName>
    </submittedName>
</protein>